<comment type="subcellular location">
    <subcellularLocation>
        <location evidence="1">Membrane</location>
        <topology evidence="1">Multi-pass membrane protein</topology>
    </subcellularLocation>
</comment>
<dbReference type="Pfam" id="PF00083">
    <property type="entry name" value="Sugar_tr"/>
    <property type="match status" value="2"/>
</dbReference>
<feature type="domain" description="Major facilitator superfamily (MFS) profile" evidence="8">
    <location>
        <begin position="889"/>
        <end position="1630"/>
    </location>
</feature>
<reference evidence="10" key="1">
    <citation type="journal article" date="2020" name="bioRxiv">
        <title>Hybrid origin of Populus tomentosa Carr. identified through genome sequencing and phylogenomic analysis.</title>
        <authorList>
            <person name="An X."/>
            <person name="Gao K."/>
            <person name="Chen Z."/>
            <person name="Li J."/>
            <person name="Yang X."/>
            <person name="Yang X."/>
            <person name="Zhou J."/>
            <person name="Guo T."/>
            <person name="Zhao T."/>
            <person name="Huang S."/>
            <person name="Miao D."/>
            <person name="Khan W.U."/>
            <person name="Rao P."/>
            <person name="Ye M."/>
            <person name="Lei B."/>
            <person name="Liao W."/>
            <person name="Wang J."/>
            <person name="Ji L."/>
            <person name="Li Y."/>
            <person name="Guo B."/>
            <person name="Mustafa N.S."/>
            <person name="Li S."/>
            <person name="Yun Q."/>
            <person name="Keller S.R."/>
            <person name="Mao J."/>
            <person name="Zhang R."/>
            <person name="Strauss S.H."/>
        </authorList>
    </citation>
    <scope>NUCLEOTIDE SEQUENCE</scope>
    <source>
        <strain evidence="10">GM15</strain>
        <tissue evidence="10">Leaf</tissue>
    </source>
</reference>
<dbReference type="EMBL" id="JAAWWB010000010">
    <property type="protein sequence ID" value="KAG6774854.1"/>
    <property type="molecule type" value="Genomic_DNA"/>
</dbReference>
<dbReference type="OrthoDB" id="656546at2759"/>
<organism evidence="10 11">
    <name type="scientific">Populus tomentosa</name>
    <name type="common">Chinese white poplar</name>
    <dbReference type="NCBI Taxonomy" id="118781"/>
    <lineage>
        <taxon>Eukaryota</taxon>
        <taxon>Viridiplantae</taxon>
        <taxon>Streptophyta</taxon>
        <taxon>Embryophyta</taxon>
        <taxon>Tracheophyta</taxon>
        <taxon>Spermatophyta</taxon>
        <taxon>Magnoliopsida</taxon>
        <taxon>eudicotyledons</taxon>
        <taxon>Gunneridae</taxon>
        <taxon>Pentapetalae</taxon>
        <taxon>rosids</taxon>
        <taxon>fabids</taxon>
        <taxon>Malpighiales</taxon>
        <taxon>Salicaceae</taxon>
        <taxon>Saliceae</taxon>
        <taxon>Populus</taxon>
    </lineage>
</organism>
<feature type="transmembrane region" description="Helical" evidence="7">
    <location>
        <begin position="1021"/>
        <end position="1038"/>
    </location>
</feature>
<feature type="compositionally biased region" description="Basic and acidic residues" evidence="6">
    <location>
        <begin position="80"/>
        <end position="90"/>
    </location>
</feature>
<dbReference type="Proteomes" id="UP000886885">
    <property type="component" value="Chromosome 5D"/>
</dbReference>
<evidence type="ECO:0000256" key="7">
    <source>
        <dbReference type="SAM" id="Phobius"/>
    </source>
</evidence>
<feature type="transmembrane region" description="Helical" evidence="7">
    <location>
        <begin position="1045"/>
        <end position="1065"/>
    </location>
</feature>
<feature type="transmembrane region" description="Helical" evidence="7">
    <location>
        <begin position="920"/>
        <end position="941"/>
    </location>
</feature>
<proteinExistence type="predicted"/>
<feature type="region of interest" description="Disordered" evidence="6">
    <location>
        <begin position="303"/>
        <end position="372"/>
    </location>
</feature>
<comment type="caution">
    <text evidence="10">The sequence shown here is derived from an EMBL/GenBank/DDBJ whole genome shotgun (WGS) entry which is preliminary data.</text>
</comment>
<dbReference type="InterPro" id="IPR020846">
    <property type="entry name" value="MFS_dom"/>
</dbReference>
<dbReference type="GO" id="GO:0016020">
    <property type="term" value="C:membrane"/>
    <property type="evidence" value="ECO:0007669"/>
    <property type="project" value="UniProtKB-SubCell"/>
</dbReference>
<gene>
    <name evidence="10" type="ORF">POTOM_022232</name>
</gene>
<dbReference type="PANTHER" id="PTHR33414:SF2">
    <property type="entry name" value="PROTEIN PLASTID MOVEMENT IMPAIRED 1"/>
    <property type="match status" value="1"/>
</dbReference>
<evidence type="ECO:0000256" key="2">
    <source>
        <dbReference type="ARBA" id="ARBA00022448"/>
    </source>
</evidence>
<accession>A0A8X7ZS10</accession>
<feature type="transmembrane region" description="Helical" evidence="7">
    <location>
        <begin position="1447"/>
        <end position="1468"/>
    </location>
</feature>
<feature type="compositionally biased region" description="Polar residues" evidence="6">
    <location>
        <begin position="43"/>
        <end position="52"/>
    </location>
</feature>
<dbReference type="InterPro" id="IPR039614">
    <property type="entry name" value="PMI1-like"/>
</dbReference>
<dbReference type="PROSITE" id="PS50850">
    <property type="entry name" value="MFS"/>
    <property type="match status" value="1"/>
</dbReference>
<feature type="transmembrane region" description="Helical" evidence="7">
    <location>
        <begin position="1506"/>
        <end position="1527"/>
    </location>
</feature>
<dbReference type="InterPro" id="IPR005829">
    <property type="entry name" value="Sugar_transporter_CS"/>
</dbReference>
<dbReference type="InterPro" id="IPR019448">
    <property type="entry name" value="NT-C2"/>
</dbReference>
<keyword evidence="3 7" id="KW-0812">Transmembrane</keyword>
<dbReference type="GO" id="GO:0022857">
    <property type="term" value="F:transmembrane transporter activity"/>
    <property type="evidence" value="ECO:0007669"/>
    <property type="project" value="InterPro"/>
</dbReference>
<evidence type="ECO:0000256" key="4">
    <source>
        <dbReference type="ARBA" id="ARBA00022989"/>
    </source>
</evidence>
<feature type="compositionally biased region" description="Basic and acidic residues" evidence="6">
    <location>
        <begin position="357"/>
        <end position="367"/>
    </location>
</feature>
<dbReference type="InterPro" id="IPR048972">
    <property type="entry name" value="PMI1_PMIR1-2_C"/>
</dbReference>
<protein>
    <recommendedName>
        <fullName evidence="12">Major facilitator superfamily (MFS) profile domain-containing protein</fullName>
    </recommendedName>
</protein>
<evidence type="ECO:0000313" key="11">
    <source>
        <dbReference type="Proteomes" id="UP000886885"/>
    </source>
</evidence>
<keyword evidence="4 7" id="KW-1133">Transmembrane helix</keyword>
<dbReference type="PROSITE" id="PS00217">
    <property type="entry name" value="SUGAR_TRANSPORT_2"/>
    <property type="match status" value="1"/>
</dbReference>
<feature type="compositionally biased region" description="Polar residues" evidence="6">
    <location>
        <begin position="24"/>
        <end position="33"/>
    </location>
</feature>
<evidence type="ECO:0000256" key="5">
    <source>
        <dbReference type="ARBA" id="ARBA00023136"/>
    </source>
</evidence>
<feature type="transmembrane region" description="Helical" evidence="7">
    <location>
        <begin position="1575"/>
        <end position="1595"/>
    </location>
</feature>
<evidence type="ECO:0000256" key="3">
    <source>
        <dbReference type="ARBA" id="ARBA00022692"/>
    </source>
</evidence>
<evidence type="ECO:0008006" key="12">
    <source>
        <dbReference type="Google" id="ProtNLM"/>
    </source>
</evidence>
<feature type="transmembrane region" description="Helical" evidence="7">
    <location>
        <begin position="1601"/>
        <end position="1624"/>
    </location>
</feature>
<feature type="domain" description="C2 NT-type" evidence="9">
    <location>
        <begin position="122"/>
        <end position="274"/>
    </location>
</feature>
<dbReference type="PROSITE" id="PS00216">
    <property type="entry name" value="SUGAR_TRANSPORT_1"/>
    <property type="match status" value="2"/>
</dbReference>
<dbReference type="FunFam" id="1.20.1250.20:FF:000103">
    <property type="entry name" value="monosaccharide-sensing protein 2"/>
    <property type="match status" value="1"/>
</dbReference>
<feature type="transmembrane region" description="Helical" evidence="7">
    <location>
        <begin position="984"/>
        <end position="1001"/>
    </location>
</feature>
<evidence type="ECO:0000256" key="6">
    <source>
        <dbReference type="SAM" id="MobiDB-lite"/>
    </source>
</evidence>
<keyword evidence="5 7" id="KW-0472">Membrane</keyword>
<name>A0A8X7ZS10_POPTO</name>
<feature type="region of interest" description="Disordered" evidence="6">
    <location>
        <begin position="1217"/>
        <end position="1247"/>
    </location>
</feature>
<evidence type="ECO:0000259" key="9">
    <source>
        <dbReference type="PROSITE" id="PS51840"/>
    </source>
</evidence>
<feature type="compositionally biased region" description="Basic and acidic residues" evidence="6">
    <location>
        <begin position="1217"/>
        <end position="1230"/>
    </location>
</feature>
<dbReference type="InterPro" id="IPR005828">
    <property type="entry name" value="MFS_sugar_transport-like"/>
</dbReference>
<dbReference type="Pfam" id="PF21745">
    <property type="entry name" value="PMI1_PMIR1-2_C"/>
    <property type="match status" value="1"/>
</dbReference>
<feature type="compositionally biased region" description="Low complexity" evidence="6">
    <location>
        <begin position="303"/>
        <end position="313"/>
    </location>
</feature>
<feature type="region of interest" description="Disordered" evidence="6">
    <location>
        <begin position="24"/>
        <end position="106"/>
    </location>
</feature>
<keyword evidence="11" id="KW-1185">Reference proteome</keyword>
<keyword evidence="2" id="KW-0813">Transport</keyword>
<sequence>MATDRRNSNTQLLEELEELSQSLYQTHTSSARRTASLVLPRTSVPSITSADEVTTAKIDEKSSSRPRSRRMSLSPWRSRAKPDEETERKTTNINQPGIKKLDDRSSTTERKGIWNWKPIRAISHIGMQKLSCLFSVEVVAVQGLPASMNGLRLSVCVRKKETKDGAVNTMPSRVSQGAGDFEETLFIKCHVYCTPGNGKQLKFEPRPFFIYVFAVDAEELDFGRTSVDLSELIQESIEKSQEGTRVRQWDTSFSLSGKAKGGELVLKLGFQIMEKEGGIDIYSQAEGSKTTKFKNFSSSLGRKQSKSSFSVSSPRMTLRSETWTPSQTKPAADIQGMDDLNLDETAPVPLPPPSIQKSEEPEQKIEDLDLPDFEIVDKGVEIQDKEDNGDGESEENVEEKSQSSEVVKEIVHDQVHLTRLTELDSIAQQIKVLESMMEEEKTAKTDDETESQKLDADEETVTKEFLQMLEDEETNSFEFNQPEIPTLHLDGGDDSTEAESKVYLSDLGKGLGCVVQTRDGGYLAATNPLDSIVSRKDTPKLAMQLSKPLVLQSDKSMNGFELFQRMASIGFEELCSQILSLMPLDELLGKTAEQIAFEGIASAIIQGRNKEGASSSAARTIAAVKTMATAMSTGRKERISTGIWNVNENPLTAEEVLAFSLQKIEVMAIEALKIQAEIAEEDAPFDVSPLTGKASTDSGKDQNHPLASTIPLEDWIKKYGLASPGDQANHFIMAVVVQLRDPIRRYEAVGGPVVALVHATQADIEENNYNEEKKFKVTSLHIGGMKGKSGRKRNLWDSERQRLTATQWLVAYGLGKAGKKGKHVLSKEKDFLWSISSRIMADMWLKPMRNPDVKFTRSLGHEINYPTGNHWCSGRARAVFRAMYGAALVAIAACIGNFLQGWDNATIAGAIIYVNKDLKLQASVEGLVVAMSLIGAAAITTCSGPISDWLGRRPMLIISSILYFVSGLVMFWSPNVYVLCIGRLLDGFGIGLAVTLVPVYISETAPSDIRGMLNTLPQFAGSGGMFLSYCMIFGMSLTASPSWRLMLGILSIPSLLYFALTVFYLPESPRWLVSKGKMLEAKRVLQRLRGREDVSGEMALLAEGLGIGGETSIEEYIIGPADELANGQEPTVDKDKMKLYGPEEGLSWVAKPVTGQSSLSLASRHGSMVSQGVPLMDPLVTLFGSVHEKLPETGSMRSMLFPNFGSMFSTAEPHFRTEQWDEESVQREGEGYTSEAGGGDSDDNLQSPLISRQTTSMEKDMAHPTSHGSVLSMRRHSSLMQGAGDAVDGTGIGGGWQLAWKWSEREGEDGKKEGGFKRIYLHQGGVPVSRRGSLVSLPGGDVPEEGEYIQAAALVSQPALYSKELMDQHPVGPAMVHPSQTATKAPIWTALLEPGVKHALFVGIGIQLLQQFAGINGVLYYTPQILEKAGVSVLLANLGLSTTSASFLISAFTNFLMLPCIGVAMRLMDIAGRRDQFQFSEVPSPVQCIIVSPHSKIEVGAVMFKFWTLLLTTIPVLILSLIVLIIFELVTLSSVVNAAILTACVIIFICCFVSAYGPIPNILCSEIFPTRVRGLCIAICAMVYWIGDIIVTYTLPVMLSSIGLVGIFGIYAVVCAISWIFVFLKVPETKGMPLEVITDFFAVGARQAAAAAKKE</sequence>
<evidence type="ECO:0000259" key="8">
    <source>
        <dbReference type="PROSITE" id="PS50850"/>
    </source>
</evidence>
<feature type="transmembrane region" description="Helical" evidence="7">
    <location>
        <begin position="882"/>
        <end position="899"/>
    </location>
</feature>
<dbReference type="PANTHER" id="PTHR33414">
    <property type="entry name" value="PROTEIN PLASTID MOVEMENT IMPAIRED 1-RELATED 1"/>
    <property type="match status" value="1"/>
</dbReference>
<feature type="transmembrane region" description="Helical" evidence="7">
    <location>
        <begin position="1539"/>
        <end position="1563"/>
    </location>
</feature>
<feature type="compositionally biased region" description="Polar residues" evidence="6">
    <location>
        <begin position="319"/>
        <end position="329"/>
    </location>
</feature>
<evidence type="ECO:0000256" key="1">
    <source>
        <dbReference type="ARBA" id="ARBA00004141"/>
    </source>
</evidence>
<feature type="transmembrane region" description="Helical" evidence="7">
    <location>
        <begin position="953"/>
        <end position="972"/>
    </location>
</feature>
<feature type="region of interest" description="Disordered" evidence="6">
    <location>
        <begin position="384"/>
        <end position="405"/>
    </location>
</feature>
<dbReference type="PROSITE" id="PS51840">
    <property type="entry name" value="C2_NT"/>
    <property type="match status" value="1"/>
</dbReference>
<dbReference type="Pfam" id="PF10358">
    <property type="entry name" value="NT-C2"/>
    <property type="match status" value="1"/>
</dbReference>
<evidence type="ECO:0000313" key="10">
    <source>
        <dbReference type="EMBL" id="KAG6774854.1"/>
    </source>
</evidence>